<evidence type="ECO:0000313" key="2">
    <source>
        <dbReference type="Proteomes" id="UP000001887"/>
    </source>
</evidence>
<keyword evidence="2" id="KW-1185">Reference proteome</keyword>
<dbReference type="KEGG" id="psl:Psta_4578"/>
<dbReference type="Proteomes" id="UP000001887">
    <property type="component" value="Chromosome"/>
</dbReference>
<protein>
    <submittedName>
        <fullName evidence="1">Uncharacterized protein</fullName>
    </submittedName>
</protein>
<organism evidence="1 2">
    <name type="scientific">Pirellula staleyi (strain ATCC 27377 / DSM 6068 / ICPB 4128)</name>
    <name type="common">Pirella staleyi</name>
    <dbReference type="NCBI Taxonomy" id="530564"/>
    <lineage>
        <taxon>Bacteria</taxon>
        <taxon>Pseudomonadati</taxon>
        <taxon>Planctomycetota</taxon>
        <taxon>Planctomycetia</taxon>
        <taxon>Pirellulales</taxon>
        <taxon>Pirellulaceae</taxon>
        <taxon>Pirellula</taxon>
    </lineage>
</organism>
<dbReference type="EMBL" id="CP001848">
    <property type="protein sequence ID" value="ADB19220.1"/>
    <property type="molecule type" value="Genomic_DNA"/>
</dbReference>
<proteinExistence type="predicted"/>
<evidence type="ECO:0000313" key="1">
    <source>
        <dbReference type="EMBL" id="ADB19220.1"/>
    </source>
</evidence>
<reference evidence="1 2" key="1">
    <citation type="journal article" date="2009" name="Stand. Genomic Sci.">
        <title>Complete genome sequence of Pirellula staleyi type strain (ATCC 27377).</title>
        <authorList>
            <person name="Clum A."/>
            <person name="Tindall B.J."/>
            <person name="Sikorski J."/>
            <person name="Ivanova N."/>
            <person name="Mavrommatis K."/>
            <person name="Lucas S."/>
            <person name="Glavina del Rio T."/>
            <person name="Nolan M."/>
            <person name="Chen F."/>
            <person name="Tice H."/>
            <person name="Pitluck S."/>
            <person name="Cheng J.F."/>
            <person name="Chertkov O."/>
            <person name="Brettin T."/>
            <person name="Han C."/>
            <person name="Detter J.C."/>
            <person name="Kuske C."/>
            <person name="Bruce D."/>
            <person name="Goodwin L."/>
            <person name="Ovchinikova G."/>
            <person name="Pati A."/>
            <person name="Mikhailova N."/>
            <person name="Chen A."/>
            <person name="Palaniappan K."/>
            <person name="Land M."/>
            <person name="Hauser L."/>
            <person name="Chang Y.J."/>
            <person name="Jeffries C.D."/>
            <person name="Chain P."/>
            <person name="Rohde M."/>
            <person name="Goker M."/>
            <person name="Bristow J."/>
            <person name="Eisen J.A."/>
            <person name="Markowitz V."/>
            <person name="Hugenholtz P."/>
            <person name="Kyrpides N.C."/>
            <person name="Klenk H.P."/>
            <person name="Lapidus A."/>
        </authorList>
    </citation>
    <scope>NUCLEOTIDE SEQUENCE [LARGE SCALE GENOMIC DNA]</scope>
    <source>
        <strain evidence="2">ATCC 27377 / DSM 6068 / ICPB 4128</strain>
    </source>
</reference>
<dbReference type="AlphaFoldDB" id="D2R717"/>
<gene>
    <name evidence="1" type="ordered locus">Psta_4578</name>
</gene>
<dbReference type="HOGENOM" id="CLU_2808718_0_0_0"/>
<accession>D2R717</accession>
<name>D2R717_PIRSD</name>
<sequence>MNNSLIIATVYAAILAANQVGKGERQTPRRNTCCGFVQLRNGSSPILPEILTARAISINGMPIAMKE</sequence>